<dbReference type="InterPro" id="IPR003340">
    <property type="entry name" value="B3_DNA-bd"/>
</dbReference>
<dbReference type="SMART" id="SM01019">
    <property type="entry name" value="B3"/>
    <property type="match status" value="1"/>
</dbReference>
<dbReference type="Gene3D" id="2.40.330.10">
    <property type="entry name" value="DNA-binding pseudobarrel domain"/>
    <property type="match status" value="2"/>
</dbReference>
<comment type="subcellular location">
    <subcellularLocation>
        <location evidence="1">Nucleus</location>
    </subcellularLocation>
</comment>
<protein>
    <recommendedName>
        <fullName evidence="7">TF-B3 domain-containing protein</fullName>
    </recommendedName>
</protein>
<keyword evidence="3" id="KW-0238">DNA-binding</keyword>
<evidence type="ECO:0000256" key="1">
    <source>
        <dbReference type="ARBA" id="ARBA00004123"/>
    </source>
</evidence>
<evidence type="ECO:0000256" key="4">
    <source>
        <dbReference type="ARBA" id="ARBA00023163"/>
    </source>
</evidence>
<evidence type="ECO:0000256" key="3">
    <source>
        <dbReference type="ARBA" id="ARBA00023125"/>
    </source>
</evidence>
<evidence type="ECO:0000256" key="6">
    <source>
        <dbReference type="SAM" id="MobiDB-lite"/>
    </source>
</evidence>
<proteinExistence type="predicted"/>
<evidence type="ECO:0000256" key="5">
    <source>
        <dbReference type="ARBA" id="ARBA00023242"/>
    </source>
</evidence>
<feature type="region of interest" description="Disordered" evidence="6">
    <location>
        <begin position="178"/>
        <end position="234"/>
    </location>
</feature>
<dbReference type="EMBL" id="OZ021736">
    <property type="protein sequence ID" value="CAK9315207.1"/>
    <property type="molecule type" value="Genomic_DNA"/>
</dbReference>
<keyword evidence="5" id="KW-0539">Nucleus</keyword>
<feature type="domain" description="TF-B3" evidence="7">
    <location>
        <begin position="10"/>
        <end position="104"/>
    </location>
</feature>
<dbReference type="SUPFAM" id="SSF101936">
    <property type="entry name" value="DNA-binding pseudobarrel domain"/>
    <property type="match status" value="1"/>
</dbReference>
<dbReference type="Pfam" id="PF02362">
    <property type="entry name" value="B3"/>
    <property type="match status" value="1"/>
</dbReference>
<dbReference type="PANTHER" id="PTHR31920">
    <property type="entry name" value="B3 DOMAIN-CONTAINING"/>
    <property type="match status" value="1"/>
</dbReference>
<dbReference type="CDD" id="cd10017">
    <property type="entry name" value="B3_DNA"/>
    <property type="match status" value="1"/>
</dbReference>
<dbReference type="InterPro" id="IPR015300">
    <property type="entry name" value="DNA-bd_pseudobarrel_sf"/>
</dbReference>
<evidence type="ECO:0000313" key="9">
    <source>
        <dbReference type="Proteomes" id="UP001642487"/>
    </source>
</evidence>
<evidence type="ECO:0000313" key="8">
    <source>
        <dbReference type="EMBL" id="CAK9315207.1"/>
    </source>
</evidence>
<organism evidence="8 9">
    <name type="scientific">Citrullus colocynthis</name>
    <name type="common">colocynth</name>
    <dbReference type="NCBI Taxonomy" id="252529"/>
    <lineage>
        <taxon>Eukaryota</taxon>
        <taxon>Viridiplantae</taxon>
        <taxon>Streptophyta</taxon>
        <taxon>Embryophyta</taxon>
        <taxon>Tracheophyta</taxon>
        <taxon>Spermatophyta</taxon>
        <taxon>Magnoliopsida</taxon>
        <taxon>eudicotyledons</taxon>
        <taxon>Gunneridae</taxon>
        <taxon>Pentapetalae</taxon>
        <taxon>rosids</taxon>
        <taxon>fabids</taxon>
        <taxon>Cucurbitales</taxon>
        <taxon>Cucurbitaceae</taxon>
        <taxon>Benincaseae</taxon>
        <taxon>Citrullus</taxon>
    </lineage>
</organism>
<dbReference type="PROSITE" id="PS50863">
    <property type="entry name" value="B3"/>
    <property type="match status" value="1"/>
</dbReference>
<keyword evidence="2" id="KW-0805">Transcription regulation</keyword>
<keyword evidence="4" id="KW-0804">Transcription</keyword>
<dbReference type="PANTHER" id="PTHR31920:SF108">
    <property type="entry name" value="B3 DOMAIN-CONTAINING TRANSCRIPTION FACTOR VRN1-LIKE"/>
    <property type="match status" value="1"/>
</dbReference>
<evidence type="ECO:0000259" key="7">
    <source>
        <dbReference type="PROSITE" id="PS50863"/>
    </source>
</evidence>
<accession>A0ABP0Y5E9</accession>
<evidence type="ECO:0000256" key="2">
    <source>
        <dbReference type="ARBA" id="ARBA00023015"/>
    </source>
</evidence>
<dbReference type="InterPro" id="IPR050655">
    <property type="entry name" value="Plant_B3_domain"/>
</dbReference>
<reference evidence="8 9" key="1">
    <citation type="submission" date="2024-03" db="EMBL/GenBank/DDBJ databases">
        <authorList>
            <person name="Gkanogiannis A."/>
            <person name="Becerra Lopez-Lavalle L."/>
        </authorList>
    </citation>
    <scope>NUCLEOTIDE SEQUENCE [LARGE SCALE GENOMIC DNA]</scope>
</reference>
<gene>
    <name evidence="8" type="ORF">CITCOLO1_LOCUS6990</name>
</gene>
<sequence>MALFSSPNPHFFKIILHQTLIQQKLEIPNKFVNNNADSLLYNKATLCLPDGANWKLQLKKLDGKICFLRGWPEFVDFYSVQPGYFLVFQLKGICCFNVLIFDTSATEIDYPTRRPSILIPKTEKEDEQESVQILNQAVLKKRRREKDEEAAAYCSFRETKKMMRKNVKIKIEEHRGFTAPQGFSDEDEDEDLERNYSRRQSNYRGSAYNERDDGRSSPESMRPLNPRKTPQVLTESQLVVLRRARSFKCRTNNPSFMVTMRPSYIQTGNYLSMPRIFSERYIKESVDVKLEVGDGRG</sequence>
<keyword evidence="9" id="KW-1185">Reference proteome</keyword>
<name>A0ABP0Y5E9_9ROSI</name>
<dbReference type="Proteomes" id="UP001642487">
    <property type="component" value="Chromosome 2"/>
</dbReference>